<keyword evidence="3" id="KW-1185">Reference proteome</keyword>
<keyword evidence="1" id="KW-0175">Coiled coil</keyword>
<gene>
    <name evidence="2" type="ORF">SAMN04490355_103435</name>
</gene>
<protein>
    <submittedName>
        <fullName evidence="2">Uncharacterized protein</fullName>
    </submittedName>
</protein>
<proteinExistence type="predicted"/>
<evidence type="ECO:0000313" key="2">
    <source>
        <dbReference type="EMBL" id="SFM03077.1"/>
    </source>
</evidence>
<dbReference type="AlphaFoldDB" id="A0A1I4MJ77"/>
<sequence>MGCNLLEKYKEVPDDSLFYDLSPEEITLLFYLLGIALSQPLTVDEISLLANGLFETAQVMFVIAAQRSLVNDAISEQQDKEEKKSTEKLELEVKKLQDKIENLQKQINEWKR</sequence>
<dbReference type="EMBL" id="FOTS01000034">
    <property type="protein sequence ID" value="SFM03077.1"/>
    <property type="molecule type" value="Genomic_DNA"/>
</dbReference>
<feature type="coiled-coil region" evidence="1">
    <location>
        <begin position="79"/>
        <end position="106"/>
    </location>
</feature>
<reference evidence="3" key="1">
    <citation type="submission" date="2016-10" db="EMBL/GenBank/DDBJ databases">
        <authorList>
            <person name="Varghese N."/>
            <person name="Submissions S."/>
        </authorList>
    </citation>
    <scope>NUCLEOTIDE SEQUENCE [LARGE SCALE GENOMIC DNA]</scope>
    <source>
        <strain evidence="3">DSM 13327</strain>
    </source>
</reference>
<organism evidence="2 3">
    <name type="scientific">Pelosinus propionicus DSM 13327</name>
    <dbReference type="NCBI Taxonomy" id="1123291"/>
    <lineage>
        <taxon>Bacteria</taxon>
        <taxon>Bacillati</taxon>
        <taxon>Bacillota</taxon>
        <taxon>Negativicutes</taxon>
        <taxon>Selenomonadales</taxon>
        <taxon>Sporomusaceae</taxon>
        <taxon>Pelosinus</taxon>
    </lineage>
</organism>
<evidence type="ECO:0000256" key="1">
    <source>
        <dbReference type="SAM" id="Coils"/>
    </source>
</evidence>
<name>A0A1I4MJ77_9FIRM</name>
<accession>A0A1I4MJ77</accession>
<evidence type="ECO:0000313" key="3">
    <source>
        <dbReference type="Proteomes" id="UP000199520"/>
    </source>
</evidence>
<dbReference type="Proteomes" id="UP000199520">
    <property type="component" value="Unassembled WGS sequence"/>
</dbReference>